<dbReference type="Proteomes" id="UP000570517">
    <property type="component" value="Unassembled WGS sequence"/>
</dbReference>
<dbReference type="AlphaFoldDB" id="A0A850PPY3"/>
<keyword evidence="2" id="KW-1185">Reference proteome</keyword>
<organism evidence="1 2">
    <name type="scientific">Mycolicibacterium hippocampi</name>
    <dbReference type="NCBI Taxonomy" id="659824"/>
    <lineage>
        <taxon>Bacteria</taxon>
        <taxon>Bacillati</taxon>
        <taxon>Actinomycetota</taxon>
        <taxon>Actinomycetes</taxon>
        <taxon>Mycobacteriales</taxon>
        <taxon>Mycobacteriaceae</taxon>
        <taxon>Mycolicibacterium</taxon>
    </lineage>
</organism>
<comment type="caution">
    <text evidence="1">The sequence shown here is derived from an EMBL/GenBank/DDBJ whole genome shotgun (WGS) entry which is preliminary data.</text>
</comment>
<name>A0A850PPY3_9MYCO</name>
<dbReference type="EMBL" id="JABFYL010000045">
    <property type="protein sequence ID" value="NVN52512.1"/>
    <property type="molecule type" value="Genomic_DNA"/>
</dbReference>
<reference evidence="1 2" key="1">
    <citation type="submission" date="2020-05" db="EMBL/GenBank/DDBJ databases">
        <title>Draft genome sequence of Mycobacterium hippocampi DL, isolated from European seabass, Dicentrarchus labrax, reared in fish farms.</title>
        <authorList>
            <person name="Stathopoulou P."/>
            <person name="Asimakis E."/>
            <person name="Tzokas K."/>
            <person name="Batargias C."/>
            <person name="Tsiamis G."/>
        </authorList>
    </citation>
    <scope>NUCLEOTIDE SEQUENCE [LARGE SCALE GENOMIC DNA]</scope>
    <source>
        <strain evidence="1 2">DL</strain>
    </source>
</reference>
<protein>
    <submittedName>
        <fullName evidence="1">Uncharacterized protein</fullName>
    </submittedName>
</protein>
<evidence type="ECO:0000313" key="2">
    <source>
        <dbReference type="Proteomes" id="UP000570517"/>
    </source>
</evidence>
<accession>A0A850PPY3</accession>
<sequence length="52" mass="5660">MTSRKSLLRALIVARVHCIGGAAIRDCRVALSNTACLRRAVDSLVPDDLPQR</sequence>
<evidence type="ECO:0000313" key="1">
    <source>
        <dbReference type="EMBL" id="NVN52512.1"/>
    </source>
</evidence>
<gene>
    <name evidence="1" type="ORF">HLY00_4218</name>
</gene>
<proteinExistence type="predicted"/>